<dbReference type="Proteomes" id="UP000215137">
    <property type="component" value="Chromosome"/>
</dbReference>
<dbReference type="InterPro" id="IPR009057">
    <property type="entry name" value="Homeodomain-like_sf"/>
</dbReference>
<reference evidence="2 3" key="1">
    <citation type="submission" date="2017-08" db="EMBL/GenBank/DDBJ databases">
        <title>Complete Genome Sequence of Bacillus kochii Oregon-R-modENCODE STRAIN BDGP4, isolated from Drosophila melanogaster gut.</title>
        <authorList>
            <person name="Wan K.H."/>
            <person name="Yu C."/>
            <person name="Park S."/>
            <person name="Hammonds A.S."/>
            <person name="Booth B.W."/>
            <person name="Celniker S.E."/>
        </authorList>
    </citation>
    <scope>NUCLEOTIDE SEQUENCE [LARGE SCALE GENOMIC DNA]</scope>
    <source>
        <strain evidence="2 3">BDGP4</strain>
    </source>
</reference>
<dbReference type="PANTHER" id="PTHR37812:SF1">
    <property type="entry name" value="MU-LIKE PROPHAGE FLUMU PROTEIN C"/>
    <property type="match status" value="1"/>
</dbReference>
<gene>
    <name evidence="2" type="ORF">CKF48_04205</name>
</gene>
<proteinExistence type="predicted"/>
<dbReference type="KEGG" id="bko:CKF48_04205"/>
<dbReference type="InterPro" id="IPR014875">
    <property type="entry name" value="Mor_transcription_activator"/>
</dbReference>
<dbReference type="InterPro" id="IPR049739">
    <property type="entry name" value="YraL-like"/>
</dbReference>
<dbReference type="NCBIfam" id="NF040785">
    <property type="entry name" value="CD3324_fam"/>
    <property type="match status" value="1"/>
</dbReference>
<dbReference type="EMBL" id="CP022983">
    <property type="protein sequence ID" value="ASV66591.1"/>
    <property type="molecule type" value="Genomic_DNA"/>
</dbReference>
<feature type="domain" description="Mor transcription activator" evidence="1">
    <location>
        <begin position="12"/>
        <end position="84"/>
    </location>
</feature>
<evidence type="ECO:0000313" key="3">
    <source>
        <dbReference type="Proteomes" id="UP000215137"/>
    </source>
</evidence>
<dbReference type="SUPFAM" id="SSF46689">
    <property type="entry name" value="Homeodomain-like"/>
    <property type="match status" value="1"/>
</dbReference>
<dbReference type="OrthoDB" id="9800398at2"/>
<keyword evidence="3" id="KW-1185">Reference proteome</keyword>
<dbReference type="InterPro" id="IPR052411">
    <property type="entry name" value="c-mor_Regulatory_Protein"/>
</dbReference>
<name>A0A248TEE8_9BACI</name>
<accession>A0A248TEE8</accession>
<evidence type="ECO:0000259" key="1">
    <source>
        <dbReference type="Pfam" id="PF08765"/>
    </source>
</evidence>
<protein>
    <recommendedName>
        <fullName evidence="1">Mor transcription activator domain-containing protein</fullName>
    </recommendedName>
</protein>
<dbReference type="RefSeq" id="WP_095370166.1">
    <property type="nucleotide sequence ID" value="NZ_CP022983.1"/>
</dbReference>
<dbReference type="PANTHER" id="PTHR37812">
    <property type="entry name" value="MU-LIKE PROPHAGE FLUMU PROTEIN C"/>
    <property type="match status" value="1"/>
</dbReference>
<sequence length="87" mass="10233">MRYQKAKNVLPPELLKEIQKYIQGESIYIPKPVHNKDGWGMKSGARLKISQRNEEIRASYSMGKTMDELSDEYFLAHETIRKIIYTK</sequence>
<dbReference type="Pfam" id="PF08765">
    <property type="entry name" value="Mor"/>
    <property type="match status" value="1"/>
</dbReference>
<dbReference type="AlphaFoldDB" id="A0A248TEE8"/>
<organism evidence="2 3">
    <name type="scientific">Cytobacillus kochii</name>
    <dbReference type="NCBI Taxonomy" id="859143"/>
    <lineage>
        <taxon>Bacteria</taxon>
        <taxon>Bacillati</taxon>
        <taxon>Bacillota</taxon>
        <taxon>Bacilli</taxon>
        <taxon>Bacillales</taxon>
        <taxon>Bacillaceae</taxon>
        <taxon>Cytobacillus</taxon>
    </lineage>
</organism>
<evidence type="ECO:0000313" key="2">
    <source>
        <dbReference type="EMBL" id="ASV66591.1"/>
    </source>
</evidence>
<dbReference type="Gene3D" id="1.10.10.60">
    <property type="entry name" value="Homeodomain-like"/>
    <property type="match status" value="1"/>
</dbReference>